<dbReference type="Proteomes" id="UP001209701">
    <property type="component" value="Unassembled WGS sequence"/>
</dbReference>
<evidence type="ECO:0000256" key="5">
    <source>
        <dbReference type="ARBA" id="ARBA00022692"/>
    </source>
</evidence>
<keyword evidence="10 11" id="KW-0998">Cell outer membrane</keyword>
<dbReference type="SUPFAM" id="SSF56935">
    <property type="entry name" value="Porins"/>
    <property type="match status" value="1"/>
</dbReference>
<dbReference type="Gene3D" id="2.40.170.20">
    <property type="entry name" value="TonB-dependent receptor, beta-barrel domain"/>
    <property type="match status" value="1"/>
</dbReference>
<dbReference type="InterPro" id="IPR036942">
    <property type="entry name" value="Beta-barrel_TonB_sf"/>
</dbReference>
<evidence type="ECO:0000256" key="4">
    <source>
        <dbReference type="ARBA" id="ARBA00022452"/>
    </source>
</evidence>
<keyword evidence="3 11" id="KW-0813">Transport</keyword>
<dbReference type="Pfam" id="PF00593">
    <property type="entry name" value="TonB_dep_Rec_b-barrel"/>
    <property type="match status" value="1"/>
</dbReference>
<evidence type="ECO:0000256" key="10">
    <source>
        <dbReference type="ARBA" id="ARBA00023237"/>
    </source>
</evidence>
<keyword evidence="9 15" id="KW-0675">Receptor</keyword>
<evidence type="ECO:0000256" key="9">
    <source>
        <dbReference type="ARBA" id="ARBA00023170"/>
    </source>
</evidence>
<keyword evidence="7 12" id="KW-0798">TonB box</keyword>
<evidence type="ECO:0000256" key="2">
    <source>
        <dbReference type="ARBA" id="ARBA00009810"/>
    </source>
</evidence>
<comment type="similarity">
    <text evidence="2 11 12">Belongs to the TonB-dependent receptor family.</text>
</comment>
<name>A0ABT2YIY9_9BURK</name>
<comment type="subcellular location">
    <subcellularLocation>
        <location evidence="1 11">Cell outer membrane</location>
        <topology evidence="1 11">Multi-pass membrane protein</topology>
    </subcellularLocation>
</comment>
<keyword evidence="4 11" id="KW-1134">Transmembrane beta strand</keyword>
<dbReference type="PANTHER" id="PTHR30069:SF29">
    <property type="entry name" value="HEMOGLOBIN AND HEMOGLOBIN-HAPTOGLOBIN-BINDING PROTEIN 1-RELATED"/>
    <property type="match status" value="1"/>
</dbReference>
<evidence type="ECO:0000256" key="8">
    <source>
        <dbReference type="ARBA" id="ARBA00023136"/>
    </source>
</evidence>
<keyword evidence="6" id="KW-0732">Signal</keyword>
<evidence type="ECO:0000256" key="12">
    <source>
        <dbReference type="RuleBase" id="RU003357"/>
    </source>
</evidence>
<accession>A0ABT2YIY9</accession>
<evidence type="ECO:0000256" key="7">
    <source>
        <dbReference type="ARBA" id="ARBA00023077"/>
    </source>
</evidence>
<dbReference type="PROSITE" id="PS52016">
    <property type="entry name" value="TONB_DEPENDENT_REC_3"/>
    <property type="match status" value="1"/>
</dbReference>
<dbReference type="Pfam" id="PF07715">
    <property type="entry name" value="Plug"/>
    <property type="match status" value="1"/>
</dbReference>
<dbReference type="InterPro" id="IPR000531">
    <property type="entry name" value="Beta-barrel_TonB"/>
</dbReference>
<dbReference type="PANTHER" id="PTHR30069">
    <property type="entry name" value="TONB-DEPENDENT OUTER MEMBRANE RECEPTOR"/>
    <property type="match status" value="1"/>
</dbReference>
<evidence type="ECO:0000256" key="1">
    <source>
        <dbReference type="ARBA" id="ARBA00004571"/>
    </source>
</evidence>
<dbReference type="InterPro" id="IPR039426">
    <property type="entry name" value="TonB-dep_rcpt-like"/>
</dbReference>
<organism evidence="15 16">
    <name type="scientific">Roseateles oligotrophus</name>
    <dbReference type="NCBI Taxonomy" id="1769250"/>
    <lineage>
        <taxon>Bacteria</taxon>
        <taxon>Pseudomonadati</taxon>
        <taxon>Pseudomonadota</taxon>
        <taxon>Betaproteobacteria</taxon>
        <taxon>Burkholderiales</taxon>
        <taxon>Sphaerotilaceae</taxon>
        <taxon>Roseateles</taxon>
    </lineage>
</organism>
<gene>
    <name evidence="15" type="ORF">LNV07_18020</name>
</gene>
<evidence type="ECO:0000256" key="11">
    <source>
        <dbReference type="PROSITE-ProRule" id="PRU01360"/>
    </source>
</evidence>
<keyword evidence="16" id="KW-1185">Reference proteome</keyword>
<evidence type="ECO:0000259" key="14">
    <source>
        <dbReference type="Pfam" id="PF07715"/>
    </source>
</evidence>
<sequence>MEKPCLGLLALLPAGLLAQSPPVEPIVPGLFGMSLEQLADIRVESASLVATSLARAPAIVSVIGREEIEAWGDRSVADALARVPGLYRVDAQGSQDIGVRGLFGGQRSWNRQIKLLIDGQPQAFRPDASNFLNPSLMPMNSIDRIEVVRGPASALYGADAFLATVNVVTRKHHVGATDASAQLRTYAGSANGVDASIAGGNGRLGLLFAVQAEHYELNGLRLPASSPLLGAKPALRGADSQDAHQQPVSVLGRASFDTEEVKHQLELNYSRTDSVAEFLDFGVLSHKNRYSQYRAQFGWQSHWDISPSWQAKFRWNVARSGISPTERLETSTSSYPKRELSSLANDLGLNFNGALNADHSLSFGADRTVDHQDSMQVLLVAPNGSSSLSGKPSTAMRLANTGVFAQYLWQMSDKLGLSANWRRDDHKTFGGNTNWRAAAVYEYSREFNTKLIWSTSYKAPSVFDLLAQPLYSGDAIGNLKLHAETARNSEFQINWLPSPNLQLSANAYQLEVKNKIELQQTGLNYQPVNRGRFAGQGAELDVRYEDGAHRFGISWTGLNMTERDPIPLVGDLVRPPERFPEHSVRAEWRWHSGKFGQWATELLYASKRHASFSNAFANFLTPYSLAPSTRLNLVWTQVLYNSHEVQLRLDNALNANYSEPGYGSVDFPGRGRSALLSYRYRWN</sequence>
<evidence type="ECO:0000313" key="16">
    <source>
        <dbReference type="Proteomes" id="UP001209701"/>
    </source>
</evidence>
<dbReference type="InterPro" id="IPR012910">
    <property type="entry name" value="Plug_dom"/>
</dbReference>
<feature type="domain" description="TonB-dependent receptor-like beta-barrel" evidence="13">
    <location>
        <begin position="287"/>
        <end position="640"/>
    </location>
</feature>
<proteinExistence type="inferred from homology"/>
<feature type="domain" description="TonB-dependent receptor plug" evidence="14">
    <location>
        <begin position="54"/>
        <end position="161"/>
    </location>
</feature>
<evidence type="ECO:0000259" key="13">
    <source>
        <dbReference type="Pfam" id="PF00593"/>
    </source>
</evidence>
<dbReference type="InterPro" id="IPR037066">
    <property type="entry name" value="Plug_dom_sf"/>
</dbReference>
<keyword evidence="8 11" id="KW-0472">Membrane</keyword>
<keyword evidence="5 11" id="KW-0812">Transmembrane</keyword>
<reference evidence="15 16" key="1">
    <citation type="submission" date="2021-11" db="EMBL/GenBank/DDBJ databases">
        <authorList>
            <person name="Liang Q."/>
            <person name="Mou H."/>
            <person name="Liu Z."/>
        </authorList>
    </citation>
    <scope>NUCLEOTIDE SEQUENCE [LARGE SCALE GENOMIC DNA]</scope>
    <source>
        <strain evidence="15 16">CHU3</strain>
    </source>
</reference>
<dbReference type="EMBL" id="JAJIRN010000008">
    <property type="protein sequence ID" value="MCV2369983.1"/>
    <property type="molecule type" value="Genomic_DNA"/>
</dbReference>
<dbReference type="CDD" id="cd01347">
    <property type="entry name" value="ligand_gated_channel"/>
    <property type="match status" value="1"/>
</dbReference>
<evidence type="ECO:0000256" key="6">
    <source>
        <dbReference type="ARBA" id="ARBA00022729"/>
    </source>
</evidence>
<comment type="caution">
    <text evidence="15">The sequence shown here is derived from an EMBL/GenBank/DDBJ whole genome shotgun (WGS) entry which is preliminary data.</text>
</comment>
<protein>
    <submittedName>
        <fullName evidence="15">TonB-dependent receptor</fullName>
    </submittedName>
</protein>
<dbReference type="Gene3D" id="2.170.130.10">
    <property type="entry name" value="TonB-dependent receptor, plug domain"/>
    <property type="match status" value="1"/>
</dbReference>
<evidence type="ECO:0000256" key="3">
    <source>
        <dbReference type="ARBA" id="ARBA00022448"/>
    </source>
</evidence>
<evidence type="ECO:0000313" key="15">
    <source>
        <dbReference type="EMBL" id="MCV2369983.1"/>
    </source>
</evidence>